<evidence type="ECO:0000256" key="2">
    <source>
        <dbReference type="SAM" id="Coils"/>
    </source>
</evidence>
<feature type="transmembrane region" description="Helical" evidence="3">
    <location>
        <begin position="343"/>
        <end position="368"/>
    </location>
</feature>
<dbReference type="Gene3D" id="2.40.50.1020">
    <property type="entry name" value="LytTr DNA-binding domain"/>
    <property type="match status" value="1"/>
</dbReference>
<evidence type="ECO:0000256" key="3">
    <source>
        <dbReference type="SAM" id="Phobius"/>
    </source>
</evidence>
<dbReference type="SMART" id="SM00850">
    <property type="entry name" value="LytTR"/>
    <property type="match status" value="1"/>
</dbReference>
<proteinExistence type="predicted"/>
<gene>
    <name evidence="5" type="ORF">L2737_05355</name>
</gene>
<dbReference type="Pfam" id="PF07695">
    <property type="entry name" value="7TMR-DISM_7TM"/>
    <property type="match status" value="1"/>
</dbReference>
<protein>
    <submittedName>
        <fullName evidence="5">LytTR family transcriptional regulator DNA-binding domain-containing protein</fullName>
    </submittedName>
</protein>
<feature type="transmembrane region" description="Helical" evidence="3">
    <location>
        <begin position="374"/>
        <end position="392"/>
    </location>
</feature>
<dbReference type="InterPro" id="IPR007492">
    <property type="entry name" value="LytTR_DNA-bd_dom"/>
</dbReference>
<feature type="transmembrane region" description="Helical" evidence="3">
    <location>
        <begin position="216"/>
        <end position="235"/>
    </location>
</feature>
<evidence type="ECO:0000313" key="6">
    <source>
        <dbReference type="Proteomes" id="UP001202134"/>
    </source>
</evidence>
<feature type="transmembrane region" description="Helical" evidence="3">
    <location>
        <begin position="247"/>
        <end position="269"/>
    </location>
</feature>
<dbReference type="Proteomes" id="UP001202134">
    <property type="component" value="Unassembled WGS sequence"/>
</dbReference>
<name>A0ABT0KLP1_9GAMM</name>
<feature type="coiled-coil region" evidence="2">
    <location>
        <begin position="394"/>
        <end position="428"/>
    </location>
</feature>
<accession>A0ABT0KLP1</accession>
<dbReference type="InterPro" id="IPR011623">
    <property type="entry name" value="7TMR_DISM_rcpt_extracell_dom1"/>
</dbReference>
<feature type="transmembrane region" description="Helical" evidence="3">
    <location>
        <begin position="189"/>
        <end position="209"/>
    </location>
</feature>
<feature type="transmembrane region" description="Helical" evidence="3">
    <location>
        <begin position="306"/>
        <end position="331"/>
    </location>
</feature>
<keyword evidence="5" id="KW-0238">DNA-binding</keyword>
<feature type="domain" description="HTH LytTR-type" evidence="4">
    <location>
        <begin position="443"/>
        <end position="542"/>
    </location>
</feature>
<keyword evidence="6" id="KW-1185">Reference proteome</keyword>
<keyword evidence="3" id="KW-0472">Membrane</keyword>
<feature type="transmembrane region" description="Helical" evidence="3">
    <location>
        <begin position="281"/>
        <end position="300"/>
    </location>
</feature>
<keyword evidence="3" id="KW-1133">Transmembrane helix</keyword>
<keyword evidence="3" id="KW-0812">Transmembrane</keyword>
<dbReference type="RefSeq" id="WP_248955011.1">
    <property type="nucleotide sequence ID" value="NZ_JAKIKU010000002.1"/>
</dbReference>
<evidence type="ECO:0000256" key="1">
    <source>
        <dbReference type="ARBA" id="ARBA00023012"/>
    </source>
</evidence>
<dbReference type="EMBL" id="JAKIKU010000002">
    <property type="protein sequence ID" value="MCL1044755.1"/>
    <property type="molecule type" value="Genomic_DNA"/>
</dbReference>
<dbReference type="GO" id="GO:0003677">
    <property type="term" value="F:DNA binding"/>
    <property type="evidence" value="ECO:0007669"/>
    <property type="project" value="UniProtKB-KW"/>
</dbReference>
<evidence type="ECO:0000259" key="4">
    <source>
        <dbReference type="SMART" id="SM00850"/>
    </source>
</evidence>
<dbReference type="Pfam" id="PF04397">
    <property type="entry name" value="LytTR"/>
    <property type="match status" value="1"/>
</dbReference>
<evidence type="ECO:0000313" key="5">
    <source>
        <dbReference type="EMBL" id="MCL1044755.1"/>
    </source>
</evidence>
<reference evidence="5 6" key="1">
    <citation type="submission" date="2022-01" db="EMBL/GenBank/DDBJ databases">
        <title>Whole genome-based taxonomy of the Shewanellaceae.</title>
        <authorList>
            <person name="Martin-Rodriguez A.J."/>
        </authorList>
    </citation>
    <scope>NUCLEOTIDE SEQUENCE [LARGE SCALE GENOMIC DNA]</scope>
    <source>
        <strain evidence="5 6">DSM 24955</strain>
    </source>
</reference>
<keyword evidence="2" id="KW-0175">Coiled coil</keyword>
<comment type="caution">
    <text evidence="5">The sequence shown here is derived from an EMBL/GenBank/DDBJ whole genome shotgun (WGS) entry which is preliminary data.</text>
</comment>
<organism evidence="5 6">
    <name type="scientific">Shewanella electrodiphila</name>
    <dbReference type="NCBI Taxonomy" id="934143"/>
    <lineage>
        <taxon>Bacteria</taxon>
        <taxon>Pseudomonadati</taxon>
        <taxon>Pseudomonadota</taxon>
        <taxon>Gammaproteobacteria</taxon>
        <taxon>Alteromonadales</taxon>
        <taxon>Shewanellaceae</taxon>
        <taxon>Shewanella</taxon>
    </lineage>
</organism>
<keyword evidence="1" id="KW-0902">Two-component regulatory system</keyword>
<sequence>MAFLHRLYPAQISHRISFLVLVMLILSLFSIWSKNDSSSLDGEHTVSVEYTVAMKRFSNHEDAPWLKDNKQFELIQNSNFNLKSKPFAWLKISNVDGALSPSSRVLINIKRNNIFTPIKLYHFDGTLWQQRSFVSIDNSYKDLVAVMPSSIESPVVYVQLSGRYLRGNVQLLNDSELIRQSKTDSIIDGVYFGILALFIFFNLIIYKVFNRVSHLSYSLLLTVTFIWIASGQGWISFFNEQLTTVPVFTPNSLGILFSFAIALFSRQFLQMKVINPKINKVLYYNQLLAIAFWFLYIVTYQSLPHFIFQLGYVLCSINTLVILLGSILGAIAGIYRGRNNAKLYLLAMIVLISVAISMSLSASGLVNISFSWRTFQLASVLEVIILSIGFVVEHYQKHRELEEIEHKIKDLESELKTYKIDTNSLKSNISDNLVDSQLIPVLAKVLPILPHLLWVKADGNYCVASYKNENSTDEQFIDCNLQLLLDSIGDEKLLRCHKSYLVNLSQPYQLTRRTSADYDLVIGEHRVPIGRKYLSMVRKAFKSSEQY</sequence>
<feature type="transmembrane region" description="Helical" evidence="3">
    <location>
        <begin position="12"/>
        <end position="32"/>
    </location>
</feature>